<dbReference type="eggNOG" id="COG3440">
    <property type="taxonomic scope" value="Bacteria"/>
</dbReference>
<organism evidence="2 3">
    <name type="scientific">Succinatimonas hippei (strain DSM 22608 / JCM 16073 / KCTC 15190 / YIT 12066)</name>
    <dbReference type="NCBI Taxonomy" id="762983"/>
    <lineage>
        <taxon>Bacteria</taxon>
        <taxon>Pseudomonadati</taxon>
        <taxon>Pseudomonadota</taxon>
        <taxon>Gammaproteobacteria</taxon>
        <taxon>Aeromonadales</taxon>
        <taxon>Succinivibrionaceae</taxon>
        <taxon>Succinatimonas</taxon>
    </lineage>
</organism>
<dbReference type="InterPro" id="IPR003615">
    <property type="entry name" value="HNH_nuc"/>
</dbReference>
<dbReference type="EMBL" id="AEVO01000116">
    <property type="protein sequence ID" value="EFY06507.1"/>
    <property type="molecule type" value="Genomic_DNA"/>
</dbReference>
<protein>
    <recommendedName>
        <fullName evidence="1">HNH nuclease domain-containing protein</fullName>
    </recommendedName>
</protein>
<evidence type="ECO:0000313" key="2">
    <source>
        <dbReference type="EMBL" id="EFY06507.1"/>
    </source>
</evidence>
<dbReference type="HOGENOM" id="CLU_077422_0_0_6"/>
<sequence>MNMEHANQIMICKVSPKWYKIIRSEYLVSGSLDSCFWSIDKPSSQLTQDVKDFQPGGVVLYICQMGDQIKVVGGGFFISWYKISLDEAWSRFGVRNGVTDFDDLVAEVEEHGGHRGSNIIAATLGNNFIFDGSSLITVPDEVSSHFKSGMRFILNIDDPTGRYLYQVAKKVYNQDLDKYGDTWKGVYYLASRSHFRSYSAGFYAKVRAAYKFKCAVTGSTIVPLLEVAQLRPFYDFKEQIAANGILLRSDFHRLFSLGYITLEYVTDDKVVIRTSSCLKSVGAAEYLEYEGKQVSLPDDKTAWPNPQYLEWHRKNCFENWLRLGGSHV</sequence>
<gene>
    <name evidence="2" type="ORF">HMPREF9444_01732</name>
</gene>
<comment type="caution">
    <text evidence="2">The sequence shown here is derived from an EMBL/GenBank/DDBJ whole genome shotgun (WGS) entry which is preliminary data.</text>
</comment>
<reference evidence="2 3" key="1">
    <citation type="submission" date="2011-01" db="EMBL/GenBank/DDBJ databases">
        <authorList>
            <person name="Weinstock G."/>
            <person name="Sodergren E."/>
            <person name="Clifton S."/>
            <person name="Fulton L."/>
            <person name="Fulton B."/>
            <person name="Courtney L."/>
            <person name="Fronick C."/>
            <person name="Harrison M."/>
            <person name="Strong C."/>
            <person name="Farmer C."/>
            <person name="Delahaunty K."/>
            <person name="Markovic C."/>
            <person name="Hall O."/>
            <person name="Minx P."/>
            <person name="Tomlinson C."/>
            <person name="Mitreva M."/>
            <person name="Hou S."/>
            <person name="Chen J."/>
            <person name="Wollam A."/>
            <person name="Pepin K.H."/>
            <person name="Johnson M."/>
            <person name="Bhonagiri V."/>
            <person name="Zhang X."/>
            <person name="Suruliraj S."/>
            <person name="Warren W."/>
            <person name="Chinwalla A."/>
            <person name="Mardis E.R."/>
            <person name="Wilson R.K."/>
        </authorList>
    </citation>
    <scope>NUCLEOTIDE SEQUENCE [LARGE SCALE GENOMIC DNA]</scope>
    <source>
        <strain evidence="3">DSM 22608 / JCM 16073 / KCTC 15190 / YIT 12066</strain>
    </source>
</reference>
<evidence type="ECO:0000259" key="1">
    <source>
        <dbReference type="Pfam" id="PF13391"/>
    </source>
</evidence>
<keyword evidence="3" id="KW-1185">Reference proteome</keyword>
<accession>E8LLV9</accession>
<dbReference type="RefSeq" id="WP_009143897.1">
    <property type="nucleotide sequence ID" value="NZ_GL831047.1"/>
</dbReference>
<dbReference type="AlphaFoldDB" id="E8LLV9"/>
<name>E8LLV9_SUCHY</name>
<dbReference type="Pfam" id="PF13391">
    <property type="entry name" value="HNH_2"/>
    <property type="match status" value="1"/>
</dbReference>
<evidence type="ECO:0000313" key="3">
    <source>
        <dbReference type="Proteomes" id="UP000018458"/>
    </source>
</evidence>
<dbReference type="Proteomes" id="UP000018458">
    <property type="component" value="Unassembled WGS sequence"/>
</dbReference>
<feature type="domain" description="HNH nuclease" evidence="1">
    <location>
        <begin position="214"/>
        <end position="262"/>
    </location>
</feature>
<dbReference type="OrthoDB" id="529575at2"/>
<proteinExistence type="predicted"/>